<dbReference type="Proteomes" id="UP000265520">
    <property type="component" value="Unassembled WGS sequence"/>
</dbReference>
<organism evidence="2 3">
    <name type="scientific">Trifolium medium</name>
    <dbReference type="NCBI Taxonomy" id="97028"/>
    <lineage>
        <taxon>Eukaryota</taxon>
        <taxon>Viridiplantae</taxon>
        <taxon>Streptophyta</taxon>
        <taxon>Embryophyta</taxon>
        <taxon>Tracheophyta</taxon>
        <taxon>Spermatophyta</taxon>
        <taxon>Magnoliopsida</taxon>
        <taxon>eudicotyledons</taxon>
        <taxon>Gunneridae</taxon>
        <taxon>Pentapetalae</taxon>
        <taxon>rosids</taxon>
        <taxon>fabids</taxon>
        <taxon>Fabales</taxon>
        <taxon>Fabaceae</taxon>
        <taxon>Papilionoideae</taxon>
        <taxon>50 kb inversion clade</taxon>
        <taxon>NPAAA clade</taxon>
        <taxon>Hologalegina</taxon>
        <taxon>IRL clade</taxon>
        <taxon>Trifolieae</taxon>
        <taxon>Trifolium</taxon>
    </lineage>
</organism>
<evidence type="ECO:0000313" key="2">
    <source>
        <dbReference type="EMBL" id="MCI33176.1"/>
    </source>
</evidence>
<feature type="compositionally biased region" description="Polar residues" evidence="1">
    <location>
        <begin position="115"/>
        <end position="130"/>
    </location>
</feature>
<proteinExistence type="predicted"/>
<sequence length="138" mass="14999">VEEWGYALGEDTCLFEEESDSEASQSDHEEGHGDPNVGRNVDTLIKKIADGLEAEDFIELQEKHVDQHSNKQVDDEDRHVGEEIVIPSPVGDPFVIPTTLGTDIPVGSGVRDQGTGDSPQLSGVQGSSCNDLDFYDPF</sequence>
<feature type="non-terminal residue" evidence="2">
    <location>
        <position position="1"/>
    </location>
</feature>
<dbReference type="AlphaFoldDB" id="A0A392RBF2"/>
<name>A0A392RBF2_9FABA</name>
<evidence type="ECO:0000256" key="1">
    <source>
        <dbReference type="SAM" id="MobiDB-lite"/>
    </source>
</evidence>
<keyword evidence="3" id="KW-1185">Reference proteome</keyword>
<feature type="region of interest" description="Disordered" evidence="1">
    <location>
        <begin position="107"/>
        <end position="138"/>
    </location>
</feature>
<evidence type="ECO:0000313" key="3">
    <source>
        <dbReference type="Proteomes" id="UP000265520"/>
    </source>
</evidence>
<dbReference type="EMBL" id="LXQA010202111">
    <property type="protein sequence ID" value="MCI33176.1"/>
    <property type="molecule type" value="Genomic_DNA"/>
</dbReference>
<protein>
    <submittedName>
        <fullName evidence="2">Uncharacterized protein</fullName>
    </submittedName>
</protein>
<feature type="region of interest" description="Disordered" evidence="1">
    <location>
        <begin position="1"/>
        <end position="40"/>
    </location>
</feature>
<reference evidence="2 3" key="1">
    <citation type="journal article" date="2018" name="Front. Plant Sci.">
        <title>Red Clover (Trifolium pratense) and Zigzag Clover (T. medium) - A Picture of Genomic Similarities and Differences.</title>
        <authorList>
            <person name="Dluhosova J."/>
            <person name="Istvanek J."/>
            <person name="Nedelnik J."/>
            <person name="Repkova J."/>
        </authorList>
    </citation>
    <scope>NUCLEOTIDE SEQUENCE [LARGE SCALE GENOMIC DNA]</scope>
    <source>
        <strain evidence="3">cv. 10/8</strain>
        <tissue evidence="2">Leaf</tissue>
    </source>
</reference>
<comment type="caution">
    <text evidence="2">The sequence shown here is derived from an EMBL/GenBank/DDBJ whole genome shotgun (WGS) entry which is preliminary data.</text>
</comment>
<accession>A0A392RBF2</accession>